<dbReference type="SUPFAM" id="SSF50965">
    <property type="entry name" value="Galactose oxidase, central domain"/>
    <property type="match status" value="1"/>
</dbReference>
<dbReference type="InterPro" id="IPR037293">
    <property type="entry name" value="Gal_Oxidase_central_sf"/>
</dbReference>
<organism evidence="2 3">
    <name type="scientific">Microdochium trichocladiopsis</name>
    <dbReference type="NCBI Taxonomy" id="1682393"/>
    <lineage>
        <taxon>Eukaryota</taxon>
        <taxon>Fungi</taxon>
        <taxon>Dikarya</taxon>
        <taxon>Ascomycota</taxon>
        <taxon>Pezizomycotina</taxon>
        <taxon>Sordariomycetes</taxon>
        <taxon>Xylariomycetidae</taxon>
        <taxon>Xylariales</taxon>
        <taxon>Microdochiaceae</taxon>
        <taxon>Microdochium</taxon>
    </lineage>
</organism>
<gene>
    <name evidence="2" type="ORF">B0I36DRAFT_219045</name>
</gene>
<feature type="non-terminal residue" evidence="2">
    <location>
        <position position="683"/>
    </location>
</feature>
<dbReference type="InterPro" id="IPR013783">
    <property type="entry name" value="Ig-like_fold"/>
</dbReference>
<dbReference type="PANTHER" id="PTHR32208:SF56">
    <property type="entry name" value="GALACTOSE OXIDASE-RELATED"/>
    <property type="match status" value="1"/>
</dbReference>
<accession>A0A9P8XY78</accession>
<proteinExistence type="predicted"/>
<dbReference type="Gene3D" id="2.130.10.80">
    <property type="entry name" value="Galactose oxidase/kelch, beta-propeller"/>
    <property type="match status" value="1"/>
</dbReference>
<protein>
    <submittedName>
        <fullName evidence="2">Galactose oxidase</fullName>
    </submittedName>
</protein>
<dbReference type="SMART" id="SM00612">
    <property type="entry name" value="Kelch"/>
    <property type="match status" value="3"/>
</dbReference>
<keyword evidence="3" id="KW-1185">Reference proteome</keyword>
<dbReference type="Pfam" id="PF01344">
    <property type="entry name" value="Kelch_1"/>
    <property type="match status" value="2"/>
</dbReference>
<sequence>IAACPSTPSFYEAASGAIFEVCQNSDYHGDAVRVDWNVPDRETCIRSCATTSGCKYGVWDKIYKACHLKGDNVRWVSGTTQFDTHRMIASPVQPPRLAGYQTCPSATTRWTFDDGSIYEVCPNSDFQSNSYLVVDKVLSDWSCLRMCNLDPRCAVSVFDKQYFYCHLKDISSGNWVASNQFNVGRLIQRGSRSAVPYQGLGRWRNPVMLPVNPVGAYIIPGTNRFLGFSGWGDNEFFGAEGMTQFIDHDFTTGATSKRSVSNTGHDMFCPGMSTLADGRMVITGGSNADKTSIYNPLNNGFSPAANMNIARGYQTSCTLADGRVFTIGGGYSGGVGNKYAEVYDPSANKWTIIRGPNVDAASTAEGNRGAADNHMWLFTWKGGSVFQAGPSRVQHWFGTTGSGNTTNSGTRSRTDAMCGMWVMYDAIEGKIWSGGGSPEYTNSDAVTDAHITTITNPYQPANVQQVAALPRARGFGNVVVLPDGTILVTGGQARSLVFTDTNSVFVAELYDPVANTWRTLAAAKTPRNYHAISLLLADGSVLTGGGGLCWTAQGQSTANCQRQNDHPSVEIFNPPYLFNSDGTWATRPVINSVSSTTVRANARLTINVNDANVTFSLIRLGSATHSVNSDQRRIPLRRGTANGNSWTFTLPSDYGVMPPGYYYLFAVNARGTPSYATTIRVSL</sequence>
<dbReference type="InterPro" id="IPR014756">
    <property type="entry name" value="Ig_E-set"/>
</dbReference>
<name>A0A9P8XY78_9PEZI</name>
<dbReference type="Proteomes" id="UP000756346">
    <property type="component" value="Unassembled WGS sequence"/>
</dbReference>
<dbReference type="AlphaFoldDB" id="A0A9P8XY78"/>
<dbReference type="OrthoDB" id="2019572at2759"/>
<dbReference type="PANTHER" id="PTHR32208">
    <property type="entry name" value="SECRETED PROTEIN-RELATED"/>
    <property type="match status" value="1"/>
</dbReference>
<evidence type="ECO:0000313" key="2">
    <source>
        <dbReference type="EMBL" id="KAH7020738.1"/>
    </source>
</evidence>
<dbReference type="InterPro" id="IPR006652">
    <property type="entry name" value="Kelch_1"/>
</dbReference>
<dbReference type="SUPFAM" id="SSF81296">
    <property type="entry name" value="E set domains"/>
    <property type="match status" value="1"/>
</dbReference>
<dbReference type="Gene3D" id="2.60.40.10">
    <property type="entry name" value="Immunoglobulins"/>
    <property type="match status" value="1"/>
</dbReference>
<dbReference type="CDD" id="cd02851">
    <property type="entry name" value="E_set_GO_C"/>
    <property type="match status" value="1"/>
</dbReference>
<evidence type="ECO:0000259" key="1">
    <source>
        <dbReference type="Pfam" id="PF09118"/>
    </source>
</evidence>
<dbReference type="Gene3D" id="3.50.4.10">
    <property type="entry name" value="Hepatocyte Growth Factor"/>
    <property type="match status" value="1"/>
</dbReference>
<dbReference type="GeneID" id="70178553"/>
<dbReference type="RefSeq" id="XP_046006939.1">
    <property type="nucleotide sequence ID" value="XM_046149007.1"/>
</dbReference>
<dbReference type="InterPro" id="IPR015202">
    <property type="entry name" value="GO-like_E_set"/>
</dbReference>
<comment type="caution">
    <text evidence="2">The sequence shown here is derived from an EMBL/GenBank/DDBJ whole genome shotgun (WGS) entry which is preliminary data.</text>
</comment>
<feature type="non-terminal residue" evidence="2">
    <location>
        <position position="1"/>
    </location>
</feature>
<reference evidence="2" key="1">
    <citation type="journal article" date="2021" name="Nat. Commun.">
        <title>Genetic determinants of endophytism in the Arabidopsis root mycobiome.</title>
        <authorList>
            <person name="Mesny F."/>
            <person name="Miyauchi S."/>
            <person name="Thiergart T."/>
            <person name="Pickel B."/>
            <person name="Atanasova L."/>
            <person name="Karlsson M."/>
            <person name="Huettel B."/>
            <person name="Barry K.W."/>
            <person name="Haridas S."/>
            <person name="Chen C."/>
            <person name="Bauer D."/>
            <person name="Andreopoulos W."/>
            <person name="Pangilinan J."/>
            <person name="LaButti K."/>
            <person name="Riley R."/>
            <person name="Lipzen A."/>
            <person name="Clum A."/>
            <person name="Drula E."/>
            <person name="Henrissat B."/>
            <person name="Kohler A."/>
            <person name="Grigoriev I.V."/>
            <person name="Martin F.M."/>
            <person name="Hacquard S."/>
        </authorList>
    </citation>
    <scope>NUCLEOTIDE SEQUENCE</scope>
    <source>
        <strain evidence="2">MPI-CAGE-CH-0230</strain>
    </source>
</reference>
<dbReference type="InterPro" id="IPR011043">
    <property type="entry name" value="Gal_Oxase/kelch_b-propeller"/>
</dbReference>
<evidence type="ECO:0000313" key="3">
    <source>
        <dbReference type="Proteomes" id="UP000756346"/>
    </source>
</evidence>
<feature type="domain" description="Galactose oxidase-like Early set" evidence="1">
    <location>
        <begin position="587"/>
        <end position="681"/>
    </location>
</feature>
<dbReference type="Pfam" id="PF09118">
    <property type="entry name" value="GO-like_E_set"/>
    <property type="match status" value="1"/>
</dbReference>
<dbReference type="EMBL" id="JAGTJQ010000010">
    <property type="protein sequence ID" value="KAH7020738.1"/>
    <property type="molecule type" value="Genomic_DNA"/>
</dbReference>